<dbReference type="PANTHER" id="PTHR11803">
    <property type="entry name" value="2-IMINOBUTANOATE/2-IMINOPROPANOATE DEAMINASE RIDA"/>
    <property type="match status" value="1"/>
</dbReference>
<dbReference type="OrthoDB" id="309640at2759"/>
<comment type="similarity">
    <text evidence="1">Belongs to the RutC family.</text>
</comment>
<dbReference type="FunFam" id="3.30.1330.40:FF:000001">
    <property type="entry name" value="L-PSP family endoribonuclease"/>
    <property type="match status" value="1"/>
</dbReference>
<reference evidence="3" key="1">
    <citation type="submission" date="2015-02" db="EMBL/GenBank/DDBJ databases">
        <authorList>
            <person name="Gon?alves P."/>
        </authorList>
    </citation>
    <scope>NUCLEOTIDE SEQUENCE [LARGE SCALE GENOMIC DNA]</scope>
</reference>
<sequence>MSAPYETVATPNAPSAVGPYSQALKTDSLVFLSGCIPLNPQTMKVVEGGVEEQTEQALKNLTAVVEASGSKLSHVVKTTVFLQSMDDFAKG</sequence>
<evidence type="ECO:0000313" key="2">
    <source>
        <dbReference type="EMBL" id="CEQ40131.1"/>
    </source>
</evidence>
<gene>
    <name evidence="2" type="primary">SPOSA6832_01710</name>
</gene>
<dbReference type="InterPro" id="IPR035959">
    <property type="entry name" value="RutC-like_sf"/>
</dbReference>
<dbReference type="Proteomes" id="UP000243876">
    <property type="component" value="Unassembled WGS sequence"/>
</dbReference>
<dbReference type="AlphaFoldDB" id="A0A0D6EJM1"/>
<dbReference type="GO" id="GO:0005739">
    <property type="term" value="C:mitochondrion"/>
    <property type="evidence" value="ECO:0007669"/>
    <property type="project" value="TreeGrafter"/>
</dbReference>
<accession>A0A0D6EJM1</accession>
<name>A0A0D6EJM1_SPOSA</name>
<evidence type="ECO:0000256" key="1">
    <source>
        <dbReference type="ARBA" id="ARBA00010552"/>
    </source>
</evidence>
<dbReference type="NCBIfam" id="TIGR00004">
    <property type="entry name" value="Rid family detoxifying hydrolase"/>
    <property type="match status" value="1"/>
</dbReference>
<dbReference type="InterPro" id="IPR006056">
    <property type="entry name" value="RidA"/>
</dbReference>
<dbReference type="Pfam" id="PF01042">
    <property type="entry name" value="Ribonuc_L-PSP"/>
    <property type="match status" value="1"/>
</dbReference>
<dbReference type="CDD" id="cd00448">
    <property type="entry name" value="YjgF_YER057c_UK114_family"/>
    <property type="match status" value="1"/>
</dbReference>
<protein>
    <submittedName>
        <fullName evidence="2">SPOSA6832_01710-mRNA-1:cds</fullName>
    </submittedName>
</protein>
<evidence type="ECO:0000313" key="3">
    <source>
        <dbReference type="Proteomes" id="UP000243876"/>
    </source>
</evidence>
<dbReference type="SUPFAM" id="SSF55298">
    <property type="entry name" value="YjgF-like"/>
    <property type="match status" value="1"/>
</dbReference>
<dbReference type="Gene3D" id="3.30.1330.40">
    <property type="entry name" value="RutC-like"/>
    <property type="match status" value="1"/>
</dbReference>
<dbReference type="InterPro" id="IPR006175">
    <property type="entry name" value="YjgF/YER057c/UK114"/>
</dbReference>
<dbReference type="GO" id="GO:0019239">
    <property type="term" value="F:deaminase activity"/>
    <property type="evidence" value="ECO:0007669"/>
    <property type="project" value="TreeGrafter"/>
</dbReference>
<keyword evidence="3" id="KW-1185">Reference proteome</keyword>
<organism evidence="2 3">
    <name type="scientific">Sporidiobolus salmonicolor</name>
    <name type="common">Yeast-like fungus</name>
    <name type="synonym">Sporobolomyces salmonicolor</name>
    <dbReference type="NCBI Taxonomy" id="5005"/>
    <lineage>
        <taxon>Eukaryota</taxon>
        <taxon>Fungi</taxon>
        <taxon>Dikarya</taxon>
        <taxon>Basidiomycota</taxon>
        <taxon>Pucciniomycotina</taxon>
        <taxon>Microbotryomycetes</taxon>
        <taxon>Sporidiobolales</taxon>
        <taxon>Sporidiobolaceae</taxon>
        <taxon>Sporobolomyces</taxon>
    </lineage>
</organism>
<dbReference type="GO" id="GO:0005829">
    <property type="term" value="C:cytosol"/>
    <property type="evidence" value="ECO:0007669"/>
    <property type="project" value="TreeGrafter"/>
</dbReference>
<proteinExistence type="inferred from homology"/>
<dbReference type="PANTHER" id="PTHR11803:SF58">
    <property type="entry name" value="PROTEIN HMF1-RELATED"/>
    <property type="match status" value="1"/>
</dbReference>
<dbReference type="EMBL" id="CENE01000005">
    <property type="protein sequence ID" value="CEQ40131.1"/>
    <property type="molecule type" value="Genomic_DNA"/>
</dbReference>